<gene>
    <name evidence="2" type="ORF">AVDCRST_MAG61-2777</name>
</gene>
<evidence type="ECO:0000313" key="2">
    <source>
        <dbReference type="EMBL" id="CAA9328940.1"/>
    </source>
</evidence>
<dbReference type="EMBL" id="CADCTT010000334">
    <property type="protein sequence ID" value="CAA9328940.1"/>
    <property type="molecule type" value="Genomic_DNA"/>
</dbReference>
<feature type="compositionally biased region" description="Gly residues" evidence="1">
    <location>
        <begin position="42"/>
        <end position="56"/>
    </location>
</feature>
<proteinExistence type="predicted"/>
<feature type="non-terminal residue" evidence="2">
    <location>
        <position position="1"/>
    </location>
</feature>
<dbReference type="GO" id="GO:0003935">
    <property type="term" value="F:GTP cyclohydrolase II activity"/>
    <property type="evidence" value="ECO:0007669"/>
    <property type="project" value="UniProtKB-EC"/>
</dbReference>
<feature type="region of interest" description="Disordered" evidence="1">
    <location>
        <begin position="1"/>
        <end position="236"/>
    </location>
</feature>
<feature type="non-terminal residue" evidence="2">
    <location>
        <position position="236"/>
    </location>
</feature>
<name>A0A6J4LCS9_9ACTN</name>
<feature type="compositionally biased region" description="Basic residues" evidence="1">
    <location>
        <begin position="110"/>
        <end position="120"/>
    </location>
</feature>
<feature type="compositionally biased region" description="Low complexity" evidence="1">
    <location>
        <begin position="79"/>
        <end position="91"/>
    </location>
</feature>
<keyword evidence="2" id="KW-0378">Hydrolase</keyword>
<reference evidence="2" key="1">
    <citation type="submission" date="2020-02" db="EMBL/GenBank/DDBJ databases">
        <authorList>
            <person name="Meier V. D."/>
        </authorList>
    </citation>
    <scope>NUCLEOTIDE SEQUENCE</scope>
    <source>
        <strain evidence="2">AVDCRST_MAG61</strain>
    </source>
</reference>
<feature type="compositionally biased region" description="Low complexity" evidence="1">
    <location>
        <begin position="225"/>
        <end position="236"/>
    </location>
</feature>
<protein>
    <submittedName>
        <fullName evidence="2">GTP cyclohydrolase II</fullName>
        <ecNumber evidence="2">3.5.4.25</ecNumber>
    </submittedName>
</protein>
<sequence>APSPAFGDDPHPGQRAVAVRGRVHHDGPGVHLRRPRRRPGAPGAGSGPGGRGTGSGDGHRGAAAGAPAQRVPDRRRLRQPALRLRGPAAGGRRADRRGRRLPALPEAGRAGHRALPKARRLPPAGRWPGHLPGQPRPRPRRGRARLHRRGPDAAHPGAAGGGAAEQQPGQARPADPAGHPRHRSGADPGPSLHRQRRLPGDQGAPRRSHPPAGPRRTAGGGLAGGVAPPLGSDREV</sequence>
<dbReference type="AlphaFoldDB" id="A0A6J4LCS9"/>
<dbReference type="EC" id="3.5.4.25" evidence="2"/>
<organism evidence="2">
    <name type="scientific">uncultured Friedmanniella sp</name>
    <dbReference type="NCBI Taxonomy" id="335381"/>
    <lineage>
        <taxon>Bacteria</taxon>
        <taxon>Bacillati</taxon>
        <taxon>Actinomycetota</taxon>
        <taxon>Actinomycetes</taxon>
        <taxon>Propionibacteriales</taxon>
        <taxon>Nocardioidaceae</taxon>
        <taxon>Friedmanniella</taxon>
        <taxon>environmental samples</taxon>
    </lineage>
</organism>
<accession>A0A6J4LCS9</accession>
<feature type="compositionally biased region" description="Basic residues" evidence="1">
    <location>
        <begin position="137"/>
        <end position="148"/>
    </location>
</feature>
<feature type="compositionally biased region" description="Low complexity" evidence="1">
    <location>
        <begin position="164"/>
        <end position="174"/>
    </location>
</feature>
<evidence type="ECO:0000256" key="1">
    <source>
        <dbReference type="SAM" id="MobiDB-lite"/>
    </source>
</evidence>